<proteinExistence type="predicted"/>
<reference evidence="3" key="2">
    <citation type="submission" date="2023-07" db="EMBL/GenBank/DDBJ databases">
        <authorList>
            <consortium name="Lawrence Berkeley National Laboratory"/>
            <person name="Haridas S."/>
            <person name="Hensen N."/>
            <person name="Bonometti L."/>
            <person name="Westerberg I."/>
            <person name="Brannstrom I.O."/>
            <person name="Guillou S."/>
            <person name="Cros-Aarteil S."/>
            <person name="Calhoun S."/>
            <person name="Kuo A."/>
            <person name="Mondo S."/>
            <person name="Pangilinan J."/>
            <person name="Riley R."/>
            <person name="LaButti K."/>
            <person name="Andreopoulos B."/>
            <person name="Lipzen A."/>
            <person name="Chen C."/>
            <person name="Yanf M."/>
            <person name="Daum C."/>
            <person name="Ng V."/>
            <person name="Clum A."/>
            <person name="Steindorff A."/>
            <person name="Ohm R."/>
            <person name="Martin F."/>
            <person name="Silar P."/>
            <person name="Natvig D."/>
            <person name="Lalanne C."/>
            <person name="Gautier V."/>
            <person name="Ament-velasquez S.L."/>
            <person name="Kruys A."/>
            <person name="Hutchinson M.I."/>
            <person name="Powell A.J."/>
            <person name="Barry K."/>
            <person name="Miller A.N."/>
            <person name="Grigoriev I.V."/>
            <person name="Debuchy R."/>
            <person name="Gladieux P."/>
            <person name="Thoren M.H."/>
            <person name="Johannesson H."/>
        </authorList>
    </citation>
    <scope>NUCLEOTIDE SEQUENCE</scope>
    <source>
        <strain evidence="3">FGSC 1904</strain>
    </source>
</reference>
<feature type="compositionally biased region" description="Acidic residues" evidence="1">
    <location>
        <begin position="49"/>
        <end position="62"/>
    </location>
</feature>
<dbReference type="AlphaFoldDB" id="A0AAE0PLR9"/>
<sequence>MLTPAGTGVLRYSYPMGDTPAVCLTQDIPPSFRLPTPARVWHNARHGDEEDDQDDENQDGESEQVKKETTRTETKEEDNKKKQEKEGKDEKDHKEDNGTEHFQNDPINILLLGCGDLRKILFTISRDKGRRLDITCCDNERSIIARNILLLTLLVDSPSDNDFGDYFPIYYNFNIAQHLVTRIASQALKLVNLSDSLEAWHRSTYGRNGGIRFCDSHSVAQVREIWQCWAMLDGNITNTMHDLRVKFAADLAATRAVQADERLHGTSAGGAHVYTAVRSVAPAVHTDMRDLNNLHRKFWGAGDMSLSTGDRSTYEGLRLNPMFVTPDAERVRIHWGLNPLLGFPLAEAYTRLTDNPELGGVKEEAFVQDKLLAVTKAKFTTWCRAFSQAFTDKRVVTRWFVGDAISFGHTLQSLASRSAQFSRWYRSQHSYVPLKLDGEDYQDEPGGSTTHPAPLSFMVIDTSNLIDDLGALNVLVATSPLLENNMAATIYTEMLTRYHRTYKEEADNLLCGPLPTVALLLGLSCVEHSTNTSSYPGPFQDSMTY</sequence>
<evidence type="ECO:0000259" key="2">
    <source>
        <dbReference type="Pfam" id="PF14737"/>
    </source>
</evidence>
<accession>A0AAE0PLR9</accession>
<organism evidence="3 4">
    <name type="scientific">Sordaria brevicollis</name>
    <dbReference type="NCBI Taxonomy" id="83679"/>
    <lineage>
        <taxon>Eukaryota</taxon>
        <taxon>Fungi</taxon>
        <taxon>Dikarya</taxon>
        <taxon>Ascomycota</taxon>
        <taxon>Pezizomycotina</taxon>
        <taxon>Sordariomycetes</taxon>
        <taxon>Sordariomycetidae</taxon>
        <taxon>Sordariales</taxon>
        <taxon>Sordariaceae</taxon>
        <taxon>Sordaria</taxon>
    </lineage>
</organism>
<dbReference type="InterPro" id="IPR027974">
    <property type="entry name" value="DUF4470"/>
</dbReference>
<keyword evidence="4" id="KW-1185">Reference proteome</keyword>
<evidence type="ECO:0000313" key="4">
    <source>
        <dbReference type="Proteomes" id="UP001281003"/>
    </source>
</evidence>
<protein>
    <recommendedName>
        <fullName evidence="2">DUF4470 domain-containing protein</fullName>
    </recommendedName>
</protein>
<feature type="compositionally biased region" description="Basic and acidic residues" evidence="1">
    <location>
        <begin position="63"/>
        <end position="102"/>
    </location>
</feature>
<evidence type="ECO:0000256" key="1">
    <source>
        <dbReference type="SAM" id="MobiDB-lite"/>
    </source>
</evidence>
<gene>
    <name evidence="3" type="ORF">B0T20DRAFT_476476</name>
</gene>
<name>A0AAE0PLR9_SORBR</name>
<reference evidence="3" key="1">
    <citation type="journal article" date="2023" name="Mol. Phylogenet. Evol.">
        <title>Genome-scale phylogeny and comparative genomics of the fungal order Sordariales.</title>
        <authorList>
            <person name="Hensen N."/>
            <person name="Bonometti L."/>
            <person name="Westerberg I."/>
            <person name="Brannstrom I.O."/>
            <person name="Guillou S."/>
            <person name="Cros-Aarteil S."/>
            <person name="Calhoun S."/>
            <person name="Haridas S."/>
            <person name="Kuo A."/>
            <person name="Mondo S."/>
            <person name="Pangilinan J."/>
            <person name="Riley R."/>
            <person name="LaButti K."/>
            <person name="Andreopoulos B."/>
            <person name="Lipzen A."/>
            <person name="Chen C."/>
            <person name="Yan M."/>
            <person name="Daum C."/>
            <person name="Ng V."/>
            <person name="Clum A."/>
            <person name="Steindorff A."/>
            <person name="Ohm R.A."/>
            <person name="Martin F."/>
            <person name="Silar P."/>
            <person name="Natvig D.O."/>
            <person name="Lalanne C."/>
            <person name="Gautier V."/>
            <person name="Ament-Velasquez S.L."/>
            <person name="Kruys A."/>
            <person name="Hutchinson M.I."/>
            <person name="Powell A.J."/>
            <person name="Barry K."/>
            <person name="Miller A.N."/>
            <person name="Grigoriev I.V."/>
            <person name="Debuchy R."/>
            <person name="Gladieux P."/>
            <person name="Hiltunen Thoren M."/>
            <person name="Johannesson H."/>
        </authorList>
    </citation>
    <scope>NUCLEOTIDE SEQUENCE</scope>
    <source>
        <strain evidence="3">FGSC 1904</strain>
    </source>
</reference>
<comment type="caution">
    <text evidence="3">The sequence shown here is derived from an EMBL/GenBank/DDBJ whole genome shotgun (WGS) entry which is preliminary data.</text>
</comment>
<evidence type="ECO:0000313" key="3">
    <source>
        <dbReference type="EMBL" id="KAK3402373.1"/>
    </source>
</evidence>
<dbReference type="EMBL" id="JAUTDP010000002">
    <property type="protein sequence ID" value="KAK3402373.1"/>
    <property type="molecule type" value="Genomic_DNA"/>
</dbReference>
<feature type="region of interest" description="Disordered" evidence="1">
    <location>
        <begin position="43"/>
        <end position="102"/>
    </location>
</feature>
<dbReference type="Pfam" id="PF14737">
    <property type="entry name" value="DUF4470"/>
    <property type="match status" value="1"/>
</dbReference>
<feature type="domain" description="DUF4470" evidence="2">
    <location>
        <begin position="100"/>
        <end position="174"/>
    </location>
</feature>
<dbReference type="Proteomes" id="UP001281003">
    <property type="component" value="Unassembled WGS sequence"/>
</dbReference>